<dbReference type="PROSITE" id="PS51819">
    <property type="entry name" value="VOC"/>
    <property type="match status" value="1"/>
</dbReference>
<evidence type="ECO:0000313" key="2">
    <source>
        <dbReference type="EMBL" id="MFC4069037.1"/>
    </source>
</evidence>
<name>A0ABV8IXR0_9ACTN</name>
<gene>
    <name evidence="2" type="ORF">ACFO0C_29240</name>
</gene>
<dbReference type="InterPro" id="IPR037523">
    <property type="entry name" value="VOC_core"/>
</dbReference>
<dbReference type="InterPro" id="IPR004360">
    <property type="entry name" value="Glyas_Fos-R_dOase_dom"/>
</dbReference>
<protein>
    <submittedName>
        <fullName evidence="2">VOC family protein</fullName>
    </submittedName>
</protein>
<comment type="caution">
    <text evidence="2">The sequence shown here is derived from an EMBL/GenBank/DDBJ whole genome shotgun (WGS) entry which is preliminary data.</text>
</comment>
<dbReference type="SUPFAM" id="SSF54593">
    <property type="entry name" value="Glyoxalase/Bleomycin resistance protein/Dihydroxybiphenyl dioxygenase"/>
    <property type="match status" value="1"/>
</dbReference>
<dbReference type="EMBL" id="JBHSBL010000020">
    <property type="protein sequence ID" value="MFC4069037.1"/>
    <property type="molecule type" value="Genomic_DNA"/>
</dbReference>
<sequence>MRRHVEVDDADAAVLFYTAVFGGVESSRESLFDGRVLHVDIRVGDYLLSVGTPWWRPHPVVPAAGPSELVLTGADMDQVLLRFAEAGATVERTGDAATVGDRFGHRWHMVRAG</sequence>
<dbReference type="RefSeq" id="WP_378069938.1">
    <property type="nucleotide sequence ID" value="NZ_JBHSBL010000020.1"/>
</dbReference>
<proteinExistence type="predicted"/>
<feature type="domain" description="VOC" evidence="1">
    <location>
        <begin position="1"/>
        <end position="113"/>
    </location>
</feature>
<keyword evidence="3" id="KW-1185">Reference proteome</keyword>
<accession>A0ABV8IXR0</accession>
<dbReference type="Pfam" id="PF00903">
    <property type="entry name" value="Glyoxalase"/>
    <property type="match status" value="1"/>
</dbReference>
<evidence type="ECO:0000313" key="3">
    <source>
        <dbReference type="Proteomes" id="UP001595867"/>
    </source>
</evidence>
<evidence type="ECO:0000259" key="1">
    <source>
        <dbReference type="PROSITE" id="PS51819"/>
    </source>
</evidence>
<reference evidence="3" key="1">
    <citation type="journal article" date="2019" name="Int. J. Syst. Evol. Microbiol.">
        <title>The Global Catalogue of Microorganisms (GCM) 10K type strain sequencing project: providing services to taxonomists for standard genome sequencing and annotation.</title>
        <authorList>
            <consortium name="The Broad Institute Genomics Platform"/>
            <consortium name="The Broad Institute Genome Sequencing Center for Infectious Disease"/>
            <person name="Wu L."/>
            <person name="Ma J."/>
        </authorList>
    </citation>
    <scope>NUCLEOTIDE SEQUENCE [LARGE SCALE GENOMIC DNA]</scope>
    <source>
        <strain evidence="3">TBRC 5832</strain>
    </source>
</reference>
<dbReference type="Gene3D" id="3.10.180.10">
    <property type="entry name" value="2,3-Dihydroxybiphenyl 1,2-Dioxygenase, domain 1"/>
    <property type="match status" value="1"/>
</dbReference>
<organism evidence="2 3">
    <name type="scientific">Actinoplanes subglobosus</name>
    <dbReference type="NCBI Taxonomy" id="1547892"/>
    <lineage>
        <taxon>Bacteria</taxon>
        <taxon>Bacillati</taxon>
        <taxon>Actinomycetota</taxon>
        <taxon>Actinomycetes</taxon>
        <taxon>Micromonosporales</taxon>
        <taxon>Micromonosporaceae</taxon>
        <taxon>Actinoplanes</taxon>
    </lineage>
</organism>
<dbReference type="Proteomes" id="UP001595867">
    <property type="component" value="Unassembled WGS sequence"/>
</dbReference>
<dbReference type="InterPro" id="IPR029068">
    <property type="entry name" value="Glyas_Bleomycin-R_OHBP_Dase"/>
</dbReference>